<dbReference type="PANTHER" id="PTHR30329:SF21">
    <property type="entry name" value="LIPOPROTEIN YIAD-RELATED"/>
    <property type="match status" value="1"/>
</dbReference>
<dbReference type="Gene3D" id="2.120.10.30">
    <property type="entry name" value="TolB, C-terminal domain"/>
    <property type="match status" value="1"/>
</dbReference>
<evidence type="ECO:0000256" key="3">
    <source>
        <dbReference type="ARBA" id="ARBA00023237"/>
    </source>
</evidence>
<dbReference type="Gene3D" id="3.30.1330.60">
    <property type="entry name" value="OmpA-like domain"/>
    <property type="match status" value="1"/>
</dbReference>
<dbReference type="InterPro" id="IPR011990">
    <property type="entry name" value="TPR-like_helical_dom_sf"/>
</dbReference>
<evidence type="ECO:0000313" key="7">
    <source>
        <dbReference type="EMBL" id="RBL92610.1"/>
    </source>
</evidence>
<dbReference type="Pfam" id="PF07676">
    <property type="entry name" value="PD40"/>
    <property type="match status" value="2"/>
</dbReference>
<dbReference type="Gene3D" id="1.25.40.10">
    <property type="entry name" value="Tetratricopeptide repeat domain"/>
    <property type="match status" value="1"/>
</dbReference>
<dbReference type="InterPro" id="IPR011042">
    <property type="entry name" value="6-blade_b-propeller_TolB-like"/>
</dbReference>
<dbReference type="SUPFAM" id="SSF82171">
    <property type="entry name" value="DPP6 N-terminal domain-like"/>
    <property type="match status" value="1"/>
</dbReference>
<evidence type="ECO:0000256" key="2">
    <source>
        <dbReference type="ARBA" id="ARBA00023136"/>
    </source>
</evidence>
<dbReference type="InterPro" id="IPR006664">
    <property type="entry name" value="OMP_bac"/>
</dbReference>
<dbReference type="SUPFAM" id="SSF48452">
    <property type="entry name" value="TPR-like"/>
    <property type="match status" value="1"/>
</dbReference>
<dbReference type="InterPro" id="IPR006665">
    <property type="entry name" value="OmpA-like"/>
</dbReference>
<dbReference type="GO" id="GO:0009279">
    <property type="term" value="C:cell outer membrane"/>
    <property type="evidence" value="ECO:0007669"/>
    <property type="project" value="UniProtKB-SubCell"/>
</dbReference>
<evidence type="ECO:0000313" key="8">
    <source>
        <dbReference type="Proteomes" id="UP000253410"/>
    </source>
</evidence>
<evidence type="ECO:0000256" key="1">
    <source>
        <dbReference type="ARBA" id="ARBA00004442"/>
    </source>
</evidence>
<evidence type="ECO:0000256" key="4">
    <source>
        <dbReference type="PROSITE-ProRule" id="PRU00339"/>
    </source>
</evidence>
<keyword evidence="7" id="KW-0966">Cell projection</keyword>
<dbReference type="Proteomes" id="UP000253410">
    <property type="component" value="Unassembled WGS sequence"/>
</dbReference>
<dbReference type="PROSITE" id="PS50005">
    <property type="entry name" value="TPR"/>
    <property type="match status" value="1"/>
</dbReference>
<keyword evidence="8" id="KW-1185">Reference proteome</keyword>
<dbReference type="InterPro" id="IPR036737">
    <property type="entry name" value="OmpA-like_sf"/>
</dbReference>
<keyword evidence="7" id="KW-0282">Flagellum</keyword>
<dbReference type="AlphaFoldDB" id="A0A365Y278"/>
<comment type="subcellular location">
    <subcellularLocation>
        <location evidence="1">Cell outer membrane</location>
    </subcellularLocation>
</comment>
<evidence type="ECO:0000256" key="5">
    <source>
        <dbReference type="PROSITE-ProRule" id="PRU00473"/>
    </source>
</evidence>
<dbReference type="SUPFAM" id="SSF103088">
    <property type="entry name" value="OmpA-like"/>
    <property type="match status" value="1"/>
</dbReference>
<keyword evidence="7" id="KW-0969">Cilium</keyword>
<keyword evidence="4" id="KW-0802">TPR repeat</keyword>
<protein>
    <submittedName>
        <fullName evidence="7">Flagellar motor protein MotB</fullName>
    </submittedName>
</protein>
<feature type="repeat" description="TPR" evidence="4">
    <location>
        <begin position="85"/>
        <end position="118"/>
    </location>
</feature>
<dbReference type="SMART" id="SM00028">
    <property type="entry name" value="TPR"/>
    <property type="match status" value="2"/>
</dbReference>
<organism evidence="7 8">
    <name type="scientific">Chitinophaga flava</name>
    <dbReference type="NCBI Taxonomy" id="2259036"/>
    <lineage>
        <taxon>Bacteria</taxon>
        <taxon>Pseudomonadati</taxon>
        <taxon>Bacteroidota</taxon>
        <taxon>Chitinophagia</taxon>
        <taxon>Chitinophagales</taxon>
        <taxon>Chitinophagaceae</taxon>
        <taxon>Chitinophaga</taxon>
    </lineage>
</organism>
<dbReference type="PRINTS" id="PR01021">
    <property type="entry name" value="OMPADOMAIN"/>
</dbReference>
<proteinExistence type="predicted"/>
<dbReference type="InterPro" id="IPR050330">
    <property type="entry name" value="Bact_OuterMem_StrucFunc"/>
</dbReference>
<dbReference type="EMBL" id="QFFJ01000001">
    <property type="protein sequence ID" value="RBL92610.1"/>
    <property type="molecule type" value="Genomic_DNA"/>
</dbReference>
<accession>A0A365Y278</accession>
<dbReference type="InterPro" id="IPR019734">
    <property type="entry name" value="TPR_rpt"/>
</dbReference>
<feature type="domain" description="OmpA-like" evidence="6">
    <location>
        <begin position="531"/>
        <end position="648"/>
    </location>
</feature>
<reference evidence="7 8" key="1">
    <citation type="submission" date="2018-05" db="EMBL/GenBank/DDBJ databases">
        <title>Chitinophaga sp. K3CV102501T nov., isolated from isolated from a monsoon evergreen broad-leaved forest soil.</title>
        <authorList>
            <person name="Lv Y."/>
        </authorList>
    </citation>
    <scope>NUCLEOTIDE SEQUENCE [LARGE SCALE GENOMIC DNA]</scope>
    <source>
        <strain evidence="7 8">GDMCC 1.1325</strain>
    </source>
</reference>
<dbReference type="PROSITE" id="PS51123">
    <property type="entry name" value="OMPA_2"/>
    <property type="match status" value="1"/>
</dbReference>
<evidence type="ECO:0000259" key="6">
    <source>
        <dbReference type="PROSITE" id="PS51123"/>
    </source>
</evidence>
<dbReference type="CDD" id="cd07185">
    <property type="entry name" value="OmpA_C-like"/>
    <property type="match status" value="1"/>
</dbReference>
<comment type="caution">
    <text evidence="7">The sequence shown here is derived from an EMBL/GenBank/DDBJ whole genome shotgun (WGS) entry which is preliminary data.</text>
</comment>
<keyword evidence="2 5" id="KW-0472">Membrane</keyword>
<dbReference type="PANTHER" id="PTHR30329">
    <property type="entry name" value="STATOR ELEMENT OF FLAGELLAR MOTOR COMPLEX"/>
    <property type="match status" value="1"/>
</dbReference>
<dbReference type="InterPro" id="IPR011659">
    <property type="entry name" value="WD40"/>
</dbReference>
<name>A0A365Y278_9BACT</name>
<dbReference type="Pfam" id="PF00691">
    <property type="entry name" value="OmpA"/>
    <property type="match status" value="1"/>
</dbReference>
<gene>
    <name evidence="7" type="ORF">DF182_08535</name>
</gene>
<keyword evidence="3" id="KW-0998">Cell outer membrane</keyword>
<sequence length="648" mass="71541">MLISPLIRSISIHQTNHNSMKPSLLLSGCLLFLGLQLQAQVVTYETAPKKAKAIFDKAIEAVRLYKSKEAVGLLQEALKAAPGFTDAYGQMGLCYVELKDYAAAAATFGKLKQLDSSGLRPVMVPYSRALAGTGDFQGALQVINQYLANTKTKNANAEKLKANYTFAVSQKQQVPFHPENLGDHINSKDPEYFPSLTIDSKTLIYTRRVNGRNEDFYITHRDSTGWQPAQNMGEPVNSSFNEGAQNISQDGTMLVFTGCEFPEGKGSCDIYYSMKTPNGWSAPQNIGAPINTRDWESQPSLTADKQTLYFARETSDNGADIFTSHRLENGRWSVPERLGPNINTSGRETTPFIHADGQTLYFASNGHPGYGGLDIFYSRRQPDGSWGPAINLGYPINTIDEDASLVVEANGKTAYFASDRSDTRGGLDIYSFELYPEARPLQTLYVKGFVYDTTTHQRLTANIDVIDLQGGYPIAAVKTDENGDFLAPLPVGKDYAFHVNKKGYLFYSDNFSLKDHHPGVPFEKNIPLQPLAANASIILHNIFFQSKQYNLEPASVTELDKLVKLLQDNPSVKIEIAGHTDNVGSDKDNLVLSSNRAKAVVKYLTDKGINISRLTFKGYGESQPIATNDTEEGRAANRRTVFRIVSIN</sequence>